<proteinExistence type="predicted"/>
<evidence type="ECO:0008006" key="6">
    <source>
        <dbReference type="Google" id="ProtNLM"/>
    </source>
</evidence>
<dbReference type="PANTHER" id="PTHR10663:SF373">
    <property type="entry name" value="PH AND SEC7 DOMAIN-CONTAINING PROTEIN C11E3.11C"/>
    <property type="match status" value="1"/>
</dbReference>
<evidence type="ECO:0000313" key="5">
    <source>
        <dbReference type="Proteomes" id="UP001150907"/>
    </source>
</evidence>
<feature type="domain" description="PH" evidence="2">
    <location>
        <begin position="522"/>
        <end position="642"/>
    </location>
</feature>
<feature type="compositionally biased region" description="Low complexity" evidence="1">
    <location>
        <begin position="382"/>
        <end position="392"/>
    </location>
</feature>
<dbReference type="Pfam" id="PF15410">
    <property type="entry name" value="PH_9"/>
    <property type="match status" value="1"/>
</dbReference>
<feature type="compositionally biased region" description="Low complexity" evidence="1">
    <location>
        <begin position="831"/>
        <end position="858"/>
    </location>
</feature>
<dbReference type="PROSITE" id="PS50190">
    <property type="entry name" value="SEC7"/>
    <property type="match status" value="1"/>
</dbReference>
<name>A0A9W8EDF6_9FUNG</name>
<dbReference type="SMART" id="SM00233">
    <property type="entry name" value="PH"/>
    <property type="match status" value="1"/>
</dbReference>
<protein>
    <recommendedName>
        <fullName evidence="6">SEC7 domain-containing protein</fullName>
    </recommendedName>
</protein>
<dbReference type="InterPro" id="IPR023394">
    <property type="entry name" value="Sec7_C_sf"/>
</dbReference>
<feature type="compositionally biased region" description="Low complexity" evidence="1">
    <location>
        <begin position="932"/>
        <end position="960"/>
    </location>
</feature>
<dbReference type="GO" id="GO:0032012">
    <property type="term" value="P:regulation of ARF protein signal transduction"/>
    <property type="evidence" value="ECO:0007669"/>
    <property type="project" value="InterPro"/>
</dbReference>
<dbReference type="SUPFAM" id="SSF50729">
    <property type="entry name" value="PH domain-like"/>
    <property type="match status" value="1"/>
</dbReference>
<dbReference type="GO" id="GO:0005085">
    <property type="term" value="F:guanyl-nucleotide exchange factor activity"/>
    <property type="evidence" value="ECO:0007669"/>
    <property type="project" value="InterPro"/>
</dbReference>
<feature type="compositionally biased region" description="Polar residues" evidence="1">
    <location>
        <begin position="457"/>
        <end position="470"/>
    </location>
</feature>
<dbReference type="InterPro" id="IPR001849">
    <property type="entry name" value="PH_domain"/>
</dbReference>
<dbReference type="SMART" id="SM00222">
    <property type="entry name" value="Sec7"/>
    <property type="match status" value="1"/>
</dbReference>
<sequence length="969" mass="102500">ETRSSPVGGDPDSDDVPLSMKVREEQDPAGGLGIVHGQPARLRLSGAAFGAGGEGAPVVLSSSRLRFSPDAVVARGLGGRGDEGDSIDLDMDMDMDLDMDLEGDAATLALADESSQQACAMGKYLYDVEEFRCLAAGAGVGGLEPPVPRILQGIAVPGLEEHAEWLGKREVFNGLALQFYIGNYDFGGQRIDESLRRLCSHIFLRGESQVIDRLLVALARRYVACNPDTTLRTVDVAHAVTYSTLLLNTDLHIADIRAGDRMTKSRFVRNTIDTVAQFQGGGEHLLAELELAKRSMESAEAHSSGGGALRSLVGSMASLHAPPYGSAVARTSRDVARLMGARGKRFSFFEPSSAGAAAAAAGPASRAGSEPPHQHPQPPAPTHAAGGTSSASSLRAFDRLRRKVSTSGARSVDGGVELAGGGADLPELAAVLKDVYAGIKARPLGQPQYARLAMRTTRPSSVRSMPQQTGGADGGRLGVARRAGSAVLNGGAAGLNGSAAVLNGSALAPLPRKAGGSPVESAHIRSGVLVRKHLFERTARKAAHRAWRTCYVSVDRGTVAMYKMDARHGAAPDGRELTDTSLQLGSVSLRHTMTHMLPSPGYSRSRPHVFALQLPSGGVYLFQTASEVELRDWVAACNYWAARESKAPYMIGGVFNMEYGWDNTGDFALRFDEREARADRGDAPTLAEQAAEARRVLDERDASKGAAILEWTPPNNTMQRSDLDEAAQLKALLLHIAYLEEELVAHKKVQGSIEERFYPKTTQFHRAFSNWERKAQYILQELIKYQSYADVLQGALKQMHADFRPIPEEDQQHALLLPPPSPAVMGSPDEAIAASSPSSSAHASSSAAANALSASRASLPQPPLSARRTLDLPPLHGQLHPPSKALPIKELLAPASEKARNRASVIVPVSVSSSNTATSAAAAAAEGCHPRPSVSAAPAPEVAPVSPVTMSGSSFSSISSPANISLGPT</sequence>
<feature type="non-terminal residue" evidence="4">
    <location>
        <position position="1"/>
    </location>
</feature>
<evidence type="ECO:0000313" key="4">
    <source>
        <dbReference type="EMBL" id="KAJ1999493.1"/>
    </source>
</evidence>
<feature type="region of interest" description="Disordered" evidence="1">
    <location>
        <begin position="813"/>
        <end position="883"/>
    </location>
</feature>
<dbReference type="Gene3D" id="1.10.1000.11">
    <property type="entry name" value="Arf Nucleotide-binding Site Opener,domain 2"/>
    <property type="match status" value="1"/>
</dbReference>
<organism evidence="4 5">
    <name type="scientific">Coemansia thaxteri</name>
    <dbReference type="NCBI Taxonomy" id="2663907"/>
    <lineage>
        <taxon>Eukaryota</taxon>
        <taxon>Fungi</taxon>
        <taxon>Fungi incertae sedis</taxon>
        <taxon>Zoopagomycota</taxon>
        <taxon>Kickxellomycotina</taxon>
        <taxon>Kickxellomycetes</taxon>
        <taxon>Kickxellales</taxon>
        <taxon>Kickxellaceae</taxon>
        <taxon>Coemansia</taxon>
    </lineage>
</organism>
<dbReference type="PROSITE" id="PS50003">
    <property type="entry name" value="PH_DOMAIN"/>
    <property type="match status" value="1"/>
</dbReference>
<feature type="compositionally biased region" description="Low complexity" evidence="1">
    <location>
        <begin position="357"/>
        <end position="371"/>
    </location>
</feature>
<feature type="compositionally biased region" description="Low complexity" evidence="1">
    <location>
        <begin position="1"/>
        <end position="10"/>
    </location>
</feature>
<dbReference type="InterPro" id="IPR011993">
    <property type="entry name" value="PH-like_dom_sf"/>
</dbReference>
<dbReference type="InterPro" id="IPR041681">
    <property type="entry name" value="PH_9"/>
</dbReference>
<dbReference type="Proteomes" id="UP001150907">
    <property type="component" value="Unassembled WGS sequence"/>
</dbReference>
<dbReference type="InterPro" id="IPR035999">
    <property type="entry name" value="Sec7_dom_sf"/>
</dbReference>
<dbReference type="EMBL" id="JANBQF010000696">
    <property type="protein sequence ID" value="KAJ1999493.1"/>
    <property type="molecule type" value="Genomic_DNA"/>
</dbReference>
<feature type="domain" description="SEC7" evidence="3">
    <location>
        <begin position="164"/>
        <end position="289"/>
    </location>
</feature>
<gene>
    <name evidence="4" type="ORF">H4R26_005040</name>
</gene>
<dbReference type="InterPro" id="IPR000904">
    <property type="entry name" value="Sec7_dom"/>
</dbReference>
<comment type="caution">
    <text evidence="4">The sequence shown here is derived from an EMBL/GenBank/DDBJ whole genome shotgun (WGS) entry which is preliminary data.</text>
</comment>
<keyword evidence="5" id="KW-1185">Reference proteome</keyword>
<evidence type="ECO:0000259" key="3">
    <source>
        <dbReference type="PROSITE" id="PS50190"/>
    </source>
</evidence>
<reference evidence="4" key="1">
    <citation type="submission" date="2022-07" db="EMBL/GenBank/DDBJ databases">
        <title>Phylogenomic reconstructions and comparative analyses of Kickxellomycotina fungi.</title>
        <authorList>
            <person name="Reynolds N.K."/>
            <person name="Stajich J.E."/>
            <person name="Barry K."/>
            <person name="Grigoriev I.V."/>
            <person name="Crous P."/>
            <person name="Smith M.E."/>
        </authorList>
    </citation>
    <scope>NUCLEOTIDE SEQUENCE</scope>
    <source>
        <strain evidence="4">IMI 214461</strain>
    </source>
</reference>
<dbReference type="PANTHER" id="PTHR10663">
    <property type="entry name" value="GUANYL-NUCLEOTIDE EXCHANGE FACTOR"/>
    <property type="match status" value="1"/>
</dbReference>
<feature type="region of interest" description="Disordered" evidence="1">
    <location>
        <begin position="922"/>
        <end position="969"/>
    </location>
</feature>
<accession>A0A9W8EDF6</accession>
<feature type="region of interest" description="Disordered" evidence="1">
    <location>
        <begin position="1"/>
        <end position="33"/>
    </location>
</feature>
<dbReference type="SUPFAM" id="SSF48425">
    <property type="entry name" value="Sec7 domain"/>
    <property type="match status" value="1"/>
</dbReference>
<dbReference type="OrthoDB" id="2157641at2759"/>
<dbReference type="Gene3D" id="2.30.29.30">
    <property type="entry name" value="Pleckstrin-homology domain (PH domain)/Phosphotyrosine-binding domain (PTB)"/>
    <property type="match status" value="1"/>
</dbReference>
<feature type="region of interest" description="Disordered" evidence="1">
    <location>
        <begin position="357"/>
        <end position="392"/>
    </location>
</feature>
<evidence type="ECO:0000256" key="1">
    <source>
        <dbReference type="SAM" id="MobiDB-lite"/>
    </source>
</evidence>
<dbReference type="Pfam" id="PF01369">
    <property type="entry name" value="Sec7"/>
    <property type="match status" value="1"/>
</dbReference>
<feature type="region of interest" description="Disordered" evidence="1">
    <location>
        <begin position="456"/>
        <end position="475"/>
    </location>
</feature>
<dbReference type="AlphaFoldDB" id="A0A9W8EDF6"/>
<evidence type="ECO:0000259" key="2">
    <source>
        <dbReference type="PROSITE" id="PS50003"/>
    </source>
</evidence>